<dbReference type="InterPro" id="IPR002182">
    <property type="entry name" value="NB-ARC"/>
</dbReference>
<dbReference type="Proteomes" id="UP000624709">
    <property type="component" value="Unassembled WGS sequence"/>
</dbReference>
<dbReference type="InterPro" id="IPR011990">
    <property type="entry name" value="TPR-like_helical_dom_sf"/>
</dbReference>
<comment type="caution">
    <text evidence="2">The sequence shown here is derived from an EMBL/GenBank/DDBJ whole genome shotgun (WGS) entry which is preliminary data.</text>
</comment>
<dbReference type="SUPFAM" id="SSF52540">
    <property type="entry name" value="P-loop containing nucleoside triphosphate hydrolases"/>
    <property type="match status" value="1"/>
</dbReference>
<evidence type="ECO:0000313" key="3">
    <source>
        <dbReference type="Proteomes" id="UP000624709"/>
    </source>
</evidence>
<sequence>MAVAMRGRESLPDGPLRRLIQAIHDLYNDAGRPGLRQISTEIRRRNDLRDTVSHETVSAILRGDALPRWRKLECLVRVLVTWAVSQPEADAEVRRFHAMWLEADDAAVAVALRRAVTDSPPTVVDPVLPRQLPNELTPSVAVLTSNAPARNPTFVGRAEILERMQNLLGASPRSPLVLRGIGGVGKTQLVAEYIHLHAANYEVVWWIPAAELASARAAFAALADRIGLSRSWDLAQTAQQTLGALEDSRLRWLLIFDNVDDPVAIGPMLPSGGDVIATTRALGWPRACKVLEVDVFQRQESVKLLCQLGAGIVPADADRLAAQLGDLPLALEQVAAVQSATGMPVTEYLRLYSEHISDLLATRPQQDHPTSVVAFVTLAMDSLRQRTPAAAQLFELFAFLGSEPVPVSLFRIGRTAGIEAPLGRALFQFDFIERVVGQLVRYGVARIEPRSQRIQVHRLIRSVLREQLDPERAAEVRATTHRLLGAANPGRPDDPSTWSLHADIGPHLIASDAVYSEDFGARRAVVDQVRYLERRGDYHESRRLGELAITVWRRAQGDHDLGTEDRLTFRAIRETANAMRALGSYEEARRLTEDALRHLRSSPVHGEDDPLTLDLAGTVGIYLRITGAYAEAEAIDRDVVERRERLNGTDDPATLRAVGNLAVSLRMNGKFDEAYSVDIRVHDASRRRFGENDPRVLLAAANLTKDLHGLGHYQKCLDEIERVLPVQISLHGGRHEYVLWSTRMRAIGLRRTGQPVEAVQVASTNLLNAERIFGPVHETTLLSMITYSNALRSAGDLDGAKEKAGESLARLRNAFGPYNPVTLAAATNFAAILRSMGVRSEAAGIDQVTVQALTRSVGDNHPYTLVAMNGLAIDLRLAQEFEAALMLSRSVMARATDALGPGHPVTLAFEANLALDLAAAGRITGSVNPSDHGRAEVDIEPPES</sequence>
<dbReference type="InterPro" id="IPR027417">
    <property type="entry name" value="P-loop_NTPase"/>
</dbReference>
<dbReference type="EMBL" id="BOMS01000098">
    <property type="protein sequence ID" value="GIE70098.1"/>
    <property type="molecule type" value="Genomic_DNA"/>
</dbReference>
<organism evidence="2 3">
    <name type="scientific">Actinoplanes palleronii</name>
    <dbReference type="NCBI Taxonomy" id="113570"/>
    <lineage>
        <taxon>Bacteria</taxon>
        <taxon>Bacillati</taxon>
        <taxon>Actinomycetota</taxon>
        <taxon>Actinomycetes</taxon>
        <taxon>Micromonosporales</taxon>
        <taxon>Micromonosporaceae</taxon>
        <taxon>Actinoplanes</taxon>
    </lineage>
</organism>
<proteinExistence type="predicted"/>
<name>A0ABQ4BHG6_9ACTN</name>
<keyword evidence="3" id="KW-1185">Reference proteome</keyword>
<gene>
    <name evidence="2" type="ORF">Apa02nite_062060</name>
</gene>
<dbReference type="Gene3D" id="3.40.50.300">
    <property type="entry name" value="P-loop containing nucleotide triphosphate hydrolases"/>
    <property type="match status" value="1"/>
</dbReference>
<evidence type="ECO:0000313" key="2">
    <source>
        <dbReference type="EMBL" id="GIE70098.1"/>
    </source>
</evidence>
<dbReference type="Pfam" id="PF13374">
    <property type="entry name" value="TPR_10"/>
    <property type="match status" value="3"/>
</dbReference>
<dbReference type="RefSeq" id="WP_203828179.1">
    <property type="nucleotide sequence ID" value="NZ_BAAATY010000028.1"/>
</dbReference>
<evidence type="ECO:0000259" key="1">
    <source>
        <dbReference type="Pfam" id="PF00931"/>
    </source>
</evidence>
<feature type="domain" description="NB-ARC" evidence="1">
    <location>
        <begin position="164"/>
        <end position="308"/>
    </location>
</feature>
<protein>
    <recommendedName>
        <fullName evidence="1">NB-ARC domain-containing protein</fullName>
    </recommendedName>
</protein>
<dbReference type="SUPFAM" id="SSF48452">
    <property type="entry name" value="TPR-like"/>
    <property type="match status" value="2"/>
</dbReference>
<accession>A0ABQ4BHG6</accession>
<dbReference type="PANTHER" id="PTHR46082">
    <property type="entry name" value="ATP/GTP-BINDING PROTEIN-RELATED"/>
    <property type="match status" value="1"/>
</dbReference>
<dbReference type="Pfam" id="PF00931">
    <property type="entry name" value="NB-ARC"/>
    <property type="match status" value="1"/>
</dbReference>
<dbReference type="PANTHER" id="PTHR46082:SF6">
    <property type="entry name" value="AAA+ ATPASE DOMAIN-CONTAINING PROTEIN-RELATED"/>
    <property type="match status" value="1"/>
</dbReference>
<reference evidence="2 3" key="1">
    <citation type="submission" date="2021-01" db="EMBL/GenBank/DDBJ databases">
        <title>Whole genome shotgun sequence of Actinoplanes palleronii NBRC 14916.</title>
        <authorList>
            <person name="Komaki H."/>
            <person name="Tamura T."/>
        </authorList>
    </citation>
    <scope>NUCLEOTIDE SEQUENCE [LARGE SCALE GENOMIC DNA]</scope>
    <source>
        <strain evidence="2 3">NBRC 14916</strain>
    </source>
</reference>
<dbReference type="InterPro" id="IPR053137">
    <property type="entry name" value="NLR-like"/>
</dbReference>
<dbReference type="NCBIfam" id="NF040586">
    <property type="entry name" value="FxSxx_TPR"/>
    <property type="match status" value="1"/>
</dbReference>
<dbReference type="Gene3D" id="1.25.40.10">
    <property type="entry name" value="Tetratricopeptide repeat domain"/>
    <property type="match status" value="3"/>
</dbReference>